<dbReference type="OrthoDB" id="5431326at2"/>
<sequence>MTRPLATCLVFAALALPVAVSAQTAPSPASTQQPATQQAATTGETATAAFVDGSGNPAGEAQLRQTPAGVLIHLKVMGLPPDHWVAFHIHETGTCDAATHHESAGGHFNPTGASHGYLAEGGPHAGDMPNQMTRPDGTIEAEVLNPSVTLASIVGRSLMIHAGPDDYRSQPSGAAGDRLACAPIR</sequence>
<evidence type="ECO:0000313" key="5">
    <source>
        <dbReference type="EMBL" id="OWJ86222.1"/>
    </source>
</evidence>
<dbReference type="SUPFAM" id="SSF49329">
    <property type="entry name" value="Cu,Zn superoxide dismutase-like"/>
    <property type="match status" value="1"/>
</dbReference>
<dbReference type="EMBL" id="NIPX01000002">
    <property type="protein sequence ID" value="OWJ86222.1"/>
    <property type="molecule type" value="Genomic_DNA"/>
</dbReference>
<evidence type="ECO:0000256" key="1">
    <source>
        <dbReference type="ARBA" id="ARBA00010457"/>
    </source>
</evidence>
<proteinExistence type="inferred from homology"/>
<dbReference type="InterPro" id="IPR001424">
    <property type="entry name" value="SOD_Cu_Zn_dom"/>
</dbReference>
<reference evidence="6" key="2">
    <citation type="submission" date="2016-11" db="EMBL/GenBank/DDBJ databases">
        <title>Comparison of Traditional DNA-DNA Hybridization with In Silico Genomic Analysis.</title>
        <authorList>
            <person name="Nicholson A.C."/>
            <person name="Humrighouse B.W."/>
            <person name="Graziano J."/>
            <person name="Lasker B."/>
            <person name="Whitney A.M."/>
            <person name="Mcquiston J.R."/>
            <person name="Bell M."/>
        </authorList>
    </citation>
    <scope>NUCLEOTIDE SEQUENCE [LARGE SCALE GENOMIC DNA]</scope>
    <source>
        <strain evidence="6">H2381</strain>
    </source>
</reference>
<comment type="caution">
    <text evidence="5">The sequence shown here is derived from an EMBL/GenBank/DDBJ whole genome shotgun (WGS) entry which is preliminary data.</text>
</comment>
<dbReference type="InterPro" id="IPR024134">
    <property type="entry name" value="SOD_Cu/Zn_/chaperone"/>
</dbReference>
<comment type="similarity">
    <text evidence="1">Belongs to the Cu-Zn superoxide dismutase family.</text>
</comment>
<evidence type="ECO:0000313" key="6">
    <source>
        <dbReference type="Proteomes" id="UP000196640"/>
    </source>
</evidence>
<reference evidence="5 7" key="1">
    <citation type="submission" date="2016-11" db="EMBL/GenBank/DDBJ databases">
        <title>Comparison of Traditional DNA-DNA Hybridization with In Silico Genomic Analysis.</title>
        <authorList>
            <person name="Nicholson A.C."/>
            <person name="Sammons S."/>
            <person name="Humrighouse B.W."/>
            <person name="Graziano J."/>
            <person name="Lasker B."/>
            <person name="Whitney A.M."/>
            <person name="Mcquiston J.R."/>
        </authorList>
    </citation>
    <scope>NUCLEOTIDE SEQUENCE [LARGE SCALE GENOMIC DNA]</scope>
    <source>
        <strain evidence="4 7">H1892</strain>
        <strain evidence="5">H2381</strain>
    </source>
</reference>
<name>A0A212AXM4_9RHOB</name>
<dbReference type="GO" id="GO:0006801">
    <property type="term" value="P:superoxide metabolic process"/>
    <property type="evidence" value="ECO:0007669"/>
    <property type="project" value="InterPro"/>
</dbReference>
<dbReference type="AlphaFoldDB" id="A0A212AXM4"/>
<dbReference type="InterPro" id="IPR036423">
    <property type="entry name" value="SOD-like_Cu/Zn_dom_sf"/>
</dbReference>
<feature type="chain" id="PRO_5011267128" evidence="2">
    <location>
        <begin position="23"/>
        <end position="185"/>
    </location>
</feature>
<feature type="domain" description="Superoxide dismutase copper/zinc binding" evidence="3">
    <location>
        <begin position="59"/>
        <end position="184"/>
    </location>
</feature>
<evidence type="ECO:0000313" key="7">
    <source>
        <dbReference type="Proteomes" id="UP000214673"/>
    </source>
</evidence>
<protein>
    <submittedName>
        <fullName evidence="5">Superoxide dismutase family protein</fullName>
    </submittedName>
</protein>
<evidence type="ECO:0000313" key="4">
    <source>
        <dbReference type="EMBL" id="OWJ72373.1"/>
    </source>
</evidence>
<dbReference type="CDD" id="cd00305">
    <property type="entry name" value="Cu-Zn_Superoxide_Dismutase"/>
    <property type="match status" value="1"/>
</dbReference>
<organism evidence="5 6">
    <name type="scientific">Haematobacter missouriensis</name>
    <dbReference type="NCBI Taxonomy" id="366616"/>
    <lineage>
        <taxon>Bacteria</taxon>
        <taxon>Pseudomonadati</taxon>
        <taxon>Pseudomonadota</taxon>
        <taxon>Alphaproteobacteria</taxon>
        <taxon>Rhodobacterales</taxon>
        <taxon>Paracoccaceae</taxon>
        <taxon>Haematobacter</taxon>
    </lineage>
</organism>
<dbReference type="GO" id="GO:0005507">
    <property type="term" value="F:copper ion binding"/>
    <property type="evidence" value="ECO:0007669"/>
    <property type="project" value="InterPro"/>
</dbReference>
<dbReference type="RefSeq" id="WP_084694986.1">
    <property type="nucleotide sequence ID" value="NZ_CALUEG010000001.1"/>
</dbReference>
<dbReference type="PANTHER" id="PTHR10003">
    <property type="entry name" value="SUPEROXIDE DISMUTASE CU-ZN -RELATED"/>
    <property type="match status" value="1"/>
</dbReference>
<evidence type="ECO:0000259" key="3">
    <source>
        <dbReference type="Pfam" id="PF00080"/>
    </source>
</evidence>
<keyword evidence="2" id="KW-0732">Signal</keyword>
<feature type="signal peptide" evidence="2">
    <location>
        <begin position="1"/>
        <end position="22"/>
    </location>
</feature>
<dbReference type="Proteomes" id="UP000214673">
    <property type="component" value="Unassembled WGS sequence"/>
</dbReference>
<dbReference type="Pfam" id="PF00080">
    <property type="entry name" value="Sod_Cu"/>
    <property type="match status" value="1"/>
</dbReference>
<dbReference type="Proteomes" id="UP000196640">
    <property type="component" value="Unassembled WGS sequence"/>
</dbReference>
<dbReference type="EMBL" id="NIPV01000097">
    <property type="protein sequence ID" value="OWJ72373.1"/>
    <property type="molecule type" value="Genomic_DNA"/>
</dbReference>
<dbReference type="STRING" id="366616.CG51_05135"/>
<dbReference type="Gene3D" id="2.60.40.200">
    <property type="entry name" value="Superoxide dismutase, copper/zinc binding domain"/>
    <property type="match status" value="1"/>
</dbReference>
<accession>A0A212AXM4</accession>
<evidence type="ECO:0000256" key="2">
    <source>
        <dbReference type="SAM" id="SignalP"/>
    </source>
</evidence>
<gene>
    <name evidence="5" type="ORF">CDV52_03505</name>
    <name evidence="4" type="ORF">CDV53_17395</name>
</gene>
<keyword evidence="7" id="KW-1185">Reference proteome</keyword>